<dbReference type="EMBL" id="KF826642">
    <property type="protein sequence ID" value="AIS85402.1"/>
    <property type="molecule type" value="Genomic_DNA"/>
</dbReference>
<organism evidence="1">
    <name type="scientific">Verrucosispora sp. MS100047</name>
    <dbReference type="NCBI Taxonomy" id="1410949"/>
    <lineage>
        <taxon>Bacteria</taxon>
        <taxon>Bacillati</taxon>
        <taxon>Actinomycetota</taxon>
        <taxon>Actinomycetes</taxon>
        <taxon>Micromonosporales</taxon>
        <taxon>Micromonosporaceae</taxon>
        <taxon>Micromonospora</taxon>
    </lineage>
</organism>
<evidence type="ECO:0000313" key="1">
    <source>
        <dbReference type="EMBL" id="AIS85402.1"/>
    </source>
</evidence>
<protein>
    <recommendedName>
        <fullName evidence="2">DUF2726 domain-containing protein</fullName>
    </recommendedName>
</protein>
<sequence>MTSGDDSSTATIPAEVARGDVLVRAGQRVHAGLRLADLVRRRPTGLTAHQWNIAGRERLDLVVSAVDGEHVEFAVEFRPPSSDPAARRVERAIAAVTAAVGLPVLRIVSTTLNAAEHGPGIVTYLLDARRYAEGAAGTEVAAVGFRDIVGRLPDGRTGPVNDLGALARADAVEAYVARRLADPILRGLHVRWTAGPAEGWAWVEVRPGQCLVERVSLHAHRVSCGVDPARLAEDLAALAVGDRLRKLDADIPILVDRAELLGDIRRLRERRDELVDGFAYDHLCQA</sequence>
<reference evidence="1" key="1">
    <citation type="journal article" date="2016" name="Appl. Microbiol. Biotechnol.">
        <title>Anti-MRSA and anti-TB metabolites from marine-derived Verrucosispora sp. MS100047.</title>
        <authorList>
            <person name="Huang P."/>
            <person name="Xie F."/>
            <person name="Ren B."/>
            <person name="Wang Q."/>
            <person name="Wang J."/>
            <person name="Wang Q."/>
            <person name="Abdel-Mageed W.M."/>
            <person name="Liu M."/>
            <person name="Han J."/>
            <person name="Oyeleye A."/>
            <person name="Shen J."/>
            <person name="Song F."/>
            <person name="Dai H."/>
            <person name="Liu X."/>
            <person name="Zhang L."/>
        </authorList>
    </citation>
    <scope>NUCLEOTIDE SEQUENCE</scope>
    <source>
        <strain evidence="1">MS100047</strain>
    </source>
</reference>
<dbReference type="AlphaFoldDB" id="A0A097CRV0"/>
<accession>A0A097CRV0</accession>
<evidence type="ECO:0008006" key="2">
    <source>
        <dbReference type="Google" id="ProtNLM"/>
    </source>
</evidence>
<proteinExistence type="predicted"/>
<gene>
    <name evidence="1" type="ORF">VASRM7_164</name>
</gene>
<name>A0A097CRV0_9ACTN</name>